<dbReference type="GO" id="GO:0008982">
    <property type="term" value="F:protein-N(PI)-phosphohistidine-sugar phosphotransferase activity"/>
    <property type="evidence" value="ECO:0007669"/>
    <property type="project" value="InterPro"/>
</dbReference>
<dbReference type="PANTHER" id="PTHR30505">
    <property type="entry name" value="FRUCTOSE-LIKE PERMEASE"/>
    <property type="match status" value="1"/>
</dbReference>
<keyword evidence="6" id="KW-1185">Reference proteome</keyword>
<keyword evidence="4" id="KW-0598">Phosphotransferase system</keyword>
<gene>
    <name evidence="5" type="ORF">FAZ95_34905</name>
</gene>
<evidence type="ECO:0000256" key="1">
    <source>
        <dbReference type="ARBA" id="ARBA00022448"/>
    </source>
</evidence>
<accession>A0A4P8IXP0</accession>
<keyword evidence="1" id="KW-0813">Transport</keyword>
<name>A0A4P8IXP0_9BURK</name>
<keyword evidence="3" id="KW-0808">Transferase</keyword>
<keyword evidence="2" id="KW-0762">Sugar transport</keyword>
<dbReference type="GO" id="GO:0005886">
    <property type="term" value="C:plasma membrane"/>
    <property type="evidence" value="ECO:0007669"/>
    <property type="project" value="TreeGrafter"/>
</dbReference>
<reference evidence="5 6" key="1">
    <citation type="submission" date="2019-05" db="EMBL/GenBank/DDBJ databases">
        <title>Burkholderia sp. DHOD12, isolated from subtropical forest soil.</title>
        <authorList>
            <person name="Gao Z.-H."/>
            <person name="Qiu L.-H."/>
        </authorList>
    </citation>
    <scope>NUCLEOTIDE SEQUENCE [LARGE SCALE GENOMIC DNA]</scope>
    <source>
        <strain evidence="5 6">DHOD12</strain>
    </source>
</reference>
<dbReference type="SUPFAM" id="SSF52794">
    <property type="entry name" value="PTS system IIB component-like"/>
    <property type="match status" value="1"/>
</dbReference>
<dbReference type="InterPro" id="IPR036095">
    <property type="entry name" value="PTS_EIIB-like_sf"/>
</dbReference>
<sequence length="109" mass="11504">MHALAILVSYPDRVMPAFFATEGLIEAAASIGRRLRIEIHSALGVHNTLTREEIDASPAILVVADRAIDDARFNGKRIVTLSFGQAVQDARAVLAAANAEAPASLVNAA</sequence>
<dbReference type="RefSeq" id="WP_137336936.1">
    <property type="nucleotide sequence ID" value="NZ_CP040078.1"/>
</dbReference>
<organism evidence="5 6">
    <name type="scientific">Trinickia violacea</name>
    <dbReference type="NCBI Taxonomy" id="2571746"/>
    <lineage>
        <taxon>Bacteria</taxon>
        <taxon>Pseudomonadati</taxon>
        <taxon>Pseudomonadota</taxon>
        <taxon>Betaproteobacteria</taxon>
        <taxon>Burkholderiales</taxon>
        <taxon>Burkholderiaceae</taxon>
        <taxon>Trinickia</taxon>
    </lineage>
</organism>
<evidence type="ECO:0000256" key="4">
    <source>
        <dbReference type="ARBA" id="ARBA00022683"/>
    </source>
</evidence>
<evidence type="ECO:0000256" key="3">
    <source>
        <dbReference type="ARBA" id="ARBA00022679"/>
    </source>
</evidence>
<dbReference type="KEGG" id="tvl:FAZ95_34905"/>
<evidence type="ECO:0000313" key="6">
    <source>
        <dbReference type="Proteomes" id="UP000298656"/>
    </source>
</evidence>
<evidence type="ECO:0000256" key="2">
    <source>
        <dbReference type="ARBA" id="ARBA00022597"/>
    </source>
</evidence>
<dbReference type="InterPro" id="IPR050864">
    <property type="entry name" value="Bacterial_PTS_Sugar_Transport"/>
</dbReference>
<dbReference type="PANTHER" id="PTHR30505:SF0">
    <property type="entry name" value="FRUCTOSE-LIKE PTS SYSTEM EIIBC COMPONENT-RELATED"/>
    <property type="match status" value="1"/>
</dbReference>
<dbReference type="Proteomes" id="UP000298656">
    <property type="component" value="Chromosome 2"/>
</dbReference>
<dbReference type="GO" id="GO:0090563">
    <property type="term" value="F:protein-phosphocysteine-sugar phosphotransferase activity"/>
    <property type="evidence" value="ECO:0007669"/>
    <property type="project" value="TreeGrafter"/>
</dbReference>
<dbReference type="Gene3D" id="3.40.50.2300">
    <property type="match status" value="1"/>
</dbReference>
<dbReference type="OrthoDB" id="9782569at2"/>
<evidence type="ECO:0000313" key="5">
    <source>
        <dbReference type="EMBL" id="QCP54168.1"/>
    </source>
</evidence>
<dbReference type="AlphaFoldDB" id="A0A4P8IXP0"/>
<dbReference type="GO" id="GO:0009401">
    <property type="term" value="P:phosphoenolpyruvate-dependent sugar phosphotransferase system"/>
    <property type="evidence" value="ECO:0007669"/>
    <property type="project" value="UniProtKB-KW"/>
</dbReference>
<dbReference type="EMBL" id="CP040078">
    <property type="protein sequence ID" value="QCP54168.1"/>
    <property type="molecule type" value="Genomic_DNA"/>
</dbReference>
<dbReference type="Pfam" id="PF25554">
    <property type="entry name" value="PTS_EIIB_BC_N"/>
    <property type="match status" value="1"/>
</dbReference>
<proteinExistence type="predicted"/>
<protein>
    <submittedName>
        <fullName evidence="5">Uncharacterized protein</fullName>
    </submittedName>
</protein>